<dbReference type="Gene3D" id="3.40.35.10">
    <property type="entry name" value="Phosphotransferase system, sorbose subfamily IIB component"/>
    <property type="match status" value="1"/>
</dbReference>
<evidence type="ECO:0000256" key="5">
    <source>
        <dbReference type="ARBA" id="ARBA00022679"/>
    </source>
</evidence>
<keyword evidence="4 9" id="KW-0762">Sugar transport</keyword>
<organism evidence="9 10">
    <name type="scientific">Izhakiella australiensis</name>
    <dbReference type="NCBI Taxonomy" id="1926881"/>
    <lineage>
        <taxon>Bacteria</taxon>
        <taxon>Pseudomonadati</taxon>
        <taxon>Pseudomonadota</taxon>
        <taxon>Gammaproteobacteria</taxon>
        <taxon>Enterobacterales</taxon>
        <taxon>Erwiniaceae</taxon>
        <taxon>Izhakiella</taxon>
    </lineage>
</organism>
<accession>A0A1S8YT63</accession>
<comment type="subcellular location">
    <subcellularLocation>
        <location evidence="1">Cytoplasm</location>
    </subcellularLocation>
</comment>
<evidence type="ECO:0000256" key="3">
    <source>
        <dbReference type="ARBA" id="ARBA00022490"/>
    </source>
</evidence>
<dbReference type="STRING" id="1926881.BTJ39_02380"/>
<gene>
    <name evidence="9" type="ORF">BTJ39_02380</name>
</gene>
<comment type="caution">
    <text evidence="9">The sequence shown here is derived from an EMBL/GenBank/DDBJ whole genome shotgun (WGS) entry which is preliminary data.</text>
</comment>
<dbReference type="Pfam" id="PF03830">
    <property type="entry name" value="PTSIIB_sorb"/>
    <property type="match status" value="1"/>
</dbReference>
<dbReference type="RefSeq" id="WP_078001050.1">
    <property type="nucleotide sequence ID" value="NZ_MRUL01000001.1"/>
</dbReference>
<evidence type="ECO:0000313" key="10">
    <source>
        <dbReference type="Proteomes" id="UP000190667"/>
    </source>
</evidence>
<proteinExistence type="predicted"/>
<dbReference type="AlphaFoldDB" id="A0A1S8YT63"/>
<evidence type="ECO:0000259" key="8">
    <source>
        <dbReference type="PROSITE" id="PS51101"/>
    </source>
</evidence>
<dbReference type="GO" id="GO:0016301">
    <property type="term" value="F:kinase activity"/>
    <property type="evidence" value="ECO:0007669"/>
    <property type="project" value="UniProtKB-KW"/>
</dbReference>
<dbReference type="GO" id="GO:0005737">
    <property type="term" value="C:cytoplasm"/>
    <property type="evidence" value="ECO:0007669"/>
    <property type="project" value="UniProtKB-SubCell"/>
</dbReference>
<evidence type="ECO:0000256" key="4">
    <source>
        <dbReference type="ARBA" id="ARBA00022597"/>
    </source>
</evidence>
<evidence type="ECO:0000256" key="6">
    <source>
        <dbReference type="ARBA" id="ARBA00022683"/>
    </source>
</evidence>
<dbReference type="GO" id="GO:0009401">
    <property type="term" value="P:phosphoenolpyruvate-dependent sugar phosphotransferase system"/>
    <property type="evidence" value="ECO:0007669"/>
    <property type="project" value="UniProtKB-KW"/>
</dbReference>
<reference evidence="9 10" key="1">
    <citation type="submission" date="2016-12" db="EMBL/GenBank/DDBJ databases">
        <title>Izhakiella australiana sp. nov. of genus Izhakiella isolated from Australian desert.</title>
        <authorList>
            <person name="Ji M."/>
        </authorList>
    </citation>
    <scope>NUCLEOTIDE SEQUENCE [LARGE SCALE GENOMIC DNA]</scope>
    <source>
        <strain evidence="9 10">D4N98</strain>
    </source>
</reference>
<name>A0A1S8YT63_9GAMM</name>
<dbReference type="Proteomes" id="UP000190667">
    <property type="component" value="Unassembled WGS sequence"/>
</dbReference>
<evidence type="ECO:0000313" key="9">
    <source>
        <dbReference type="EMBL" id="OON42022.1"/>
    </source>
</evidence>
<dbReference type="InterPro" id="IPR004720">
    <property type="entry name" value="PTS_IIB_sorbose-sp"/>
</dbReference>
<evidence type="ECO:0000256" key="2">
    <source>
        <dbReference type="ARBA" id="ARBA00022448"/>
    </source>
</evidence>
<dbReference type="PROSITE" id="PS51101">
    <property type="entry name" value="PTS_EIIB_TYPE_4"/>
    <property type="match status" value="1"/>
</dbReference>
<keyword evidence="2" id="KW-0813">Transport</keyword>
<keyword evidence="10" id="KW-1185">Reference proteome</keyword>
<evidence type="ECO:0000256" key="7">
    <source>
        <dbReference type="ARBA" id="ARBA00022777"/>
    </source>
</evidence>
<dbReference type="GO" id="GO:0008982">
    <property type="term" value="F:protein-N(PI)-phosphohistidine-sugar phosphotransferase activity"/>
    <property type="evidence" value="ECO:0007669"/>
    <property type="project" value="InterPro"/>
</dbReference>
<dbReference type="OrthoDB" id="7065728at2"/>
<keyword evidence="3" id="KW-0963">Cytoplasm</keyword>
<keyword evidence="5" id="KW-0808">Transferase</keyword>
<feature type="domain" description="PTS EIIB type-4" evidence="8">
    <location>
        <begin position="1"/>
        <end position="167"/>
    </location>
</feature>
<evidence type="ECO:0000256" key="1">
    <source>
        <dbReference type="ARBA" id="ARBA00004496"/>
    </source>
</evidence>
<protein>
    <submittedName>
        <fullName evidence="9">PTS sugar transporter</fullName>
    </submittedName>
</protein>
<sequence length="167" mass="18436">MKNIKLVRIDFRLIHGQVVTKWKNIISAQKIIIVDDKLSKDEFLSDIYVMAAPPDVSVEVLAEETFINNVASGQYDDGKTNILLLFKSISTLRRVIDNGVPFSEVQIGGLGGGVNRKSVTNGISIDNQDFDDLRAIQAKNVSVYFQVTPEEVKLTLDKVLAKVGSLS</sequence>
<dbReference type="SUPFAM" id="SSF52728">
    <property type="entry name" value="PTS IIb component"/>
    <property type="match status" value="1"/>
</dbReference>
<keyword evidence="7" id="KW-0418">Kinase</keyword>
<dbReference type="EMBL" id="MRUL01000001">
    <property type="protein sequence ID" value="OON42022.1"/>
    <property type="molecule type" value="Genomic_DNA"/>
</dbReference>
<dbReference type="InterPro" id="IPR036667">
    <property type="entry name" value="PTS_IIB_sorbose-sp_sf"/>
</dbReference>
<keyword evidence="6" id="KW-0598">Phosphotransferase system</keyword>